<reference evidence="2" key="2">
    <citation type="submission" date="2021-08" db="EMBL/GenBank/DDBJ databases">
        <authorList>
            <person name="Dalcin Martins P."/>
        </authorList>
    </citation>
    <scope>NUCLEOTIDE SEQUENCE</scope>
    <source>
        <strain evidence="2">MAG_39</strain>
    </source>
</reference>
<dbReference type="EMBL" id="JAIOIV010000126">
    <property type="protein sequence ID" value="MBZ0157697.1"/>
    <property type="molecule type" value="Genomic_DNA"/>
</dbReference>
<dbReference type="Pfam" id="PF07726">
    <property type="entry name" value="AAA_3"/>
    <property type="match status" value="1"/>
</dbReference>
<reference evidence="2" key="1">
    <citation type="journal article" date="2021" name="bioRxiv">
        <title>Unraveling nitrogen, sulfur and carbon metabolic pathways and microbial community transcriptional responses to substrate deprivation and toxicity stresses in a bioreactor mimicking anoxic brackish coastal sediment conditions.</title>
        <authorList>
            <person name="Martins P.D."/>
            <person name="Echeveste M.J."/>
            <person name="Arshad A."/>
            <person name="Kurth J."/>
            <person name="Ouboter H."/>
            <person name="Jetten M.S.M."/>
            <person name="Welte C.U."/>
        </authorList>
    </citation>
    <scope>NUCLEOTIDE SEQUENCE</scope>
    <source>
        <strain evidence="2">MAG_39</strain>
    </source>
</reference>
<accession>A0A953M2C2</accession>
<evidence type="ECO:0000313" key="2">
    <source>
        <dbReference type="EMBL" id="MBZ0157697.1"/>
    </source>
</evidence>
<dbReference type="SUPFAM" id="SSF52540">
    <property type="entry name" value="P-loop containing nucleoside triphosphate hydrolases"/>
    <property type="match status" value="1"/>
</dbReference>
<feature type="domain" description="AAA+ ATPase" evidence="1">
    <location>
        <begin position="19"/>
        <end position="162"/>
    </location>
</feature>
<dbReference type="GO" id="GO:0005524">
    <property type="term" value="F:ATP binding"/>
    <property type="evidence" value="ECO:0007669"/>
    <property type="project" value="UniProtKB-KW"/>
</dbReference>
<dbReference type="InterPro" id="IPR011703">
    <property type="entry name" value="ATPase_AAA-3"/>
</dbReference>
<gene>
    <name evidence="2" type="ORF">K8I29_15995</name>
</gene>
<dbReference type="GO" id="GO:0016887">
    <property type="term" value="F:ATP hydrolysis activity"/>
    <property type="evidence" value="ECO:0007669"/>
    <property type="project" value="InterPro"/>
</dbReference>
<sequence>MIEVNLREAREIAEMCIENRQSVILMGTPGIGKTAVLKEIACRKQMGILVFDVPSLDPTDVRGVLIPDKEGKSYFTKSALLPTVARDGSAGLLIFDELTSGLPMVQVALHATMNPEDRRLGSDRLPDNWIPVATGNYASDSAGAHTLLSALSDRILMLNVISDFQIWKEDYALPSGLHPVVIGFLNFRPDLFDTFAQRNKAERGKSFASARAHTMVSKILSYADRASMSRRSLMAAIAGYVGDGVASEYMAFKEVHDTLPDVAEIIDKGRDIVPGEPSLLYALCATIPFYLKQSALGIQEAVDRMLVFSTKMDAEFGGLLIRDAAAMYRKEMLQSRHWTSTAQRYF</sequence>
<dbReference type="Gene3D" id="3.40.50.300">
    <property type="entry name" value="P-loop containing nucleotide triphosphate hydrolases"/>
    <property type="match status" value="1"/>
</dbReference>
<evidence type="ECO:0000259" key="1">
    <source>
        <dbReference type="SMART" id="SM00382"/>
    </source>
</evidence>
<name>A0A953M2C2_9BACT</name>
<keyword evidence="2" id="KW-0547">Nucleotide-binding</keyword>
<protein>
    <submittedName>
        <fullName evidence="2">ATP-binding protein</fullName>
    </submittedName>
</protein>
<proteinExistence type="predicted"/>
<evidence type="ECO:0000313" key="3">
    <source>
        <dbReference type="Proteomes" id="UP000705867"/>
    </source>
</evidence>
<dbReference type="AlphaFoldDB" id="A0A953M2C2"/>
<organism evidence="2 3">
    <name type="scientific">Candidatus Nitrobium versatile</name>
    <dbReference type="NCBI Taxonomy" id="2884831"/>
    <lineage>
        <taxon>Bacteria</taxon>
        <taxon>Pseudomonadati</taxon>
        <taxon>Nitrospirota</taxon>
        <taxon>Nitrospiria</taxon>
        <taxon>Nitrospirales</taxon>
        <taxon>Nitrospiraceae</taxon>
        <taxon>Candidatus Nitrobium</taxon>
    </lineage>
</organism>
<dbReference type="SMART" id="SM00382">
    <property type="entry name" value="AAA"/>
    <property type="match status" value="1"/>
</dbReference>
<dbReference type="InterPro" id="IPR027417">
    <property type="entry name" value="P-loop_NTPase"/>
</dbReference>
<dbReference type="InterPro" id="IPR003593">
    <property type="entry name" value="AAA+_ATPase"/>
</dbReference>
<keyword evidence="2" id="KW-0067">ATP-binding</keyword>
<dbReference type="Proteomes" id="UP000705867">
    <property type="component" value="Unassembled WGS sequence"/>
</dbReference>
<comment type="caution">
    <text evidence="2">The sequence shown here is derived from an EMBL/GenBank/DDBJ whole genome shotgun (WGS) entry which is preliminary data.</text>
</comment>